<evidence type="ECO:0000313" key="2">
    <source>
        <dbReference type="EMBL" id="MBY70398.1"/>
    </source>
</evidence>
<dbReference type="RefSeq" id="XP_025425425.1">
    <property type="nucleotide sequence ID" value="XM_025569640.1"/>
</dbReference>
<name>A0A2S2PXZ7_9HEMI</name>
<evidence type="ECO:0000313" key="3">
    <source>
        <dbReference type="Proteomes" id="UP000694846"/>
    </source>
</evidence>
<dbReference type="OrthoDB" id="8197165at2759"/>
<dbReference type="AlphaFoldDB" id="A0A2S2PXZ7"/>
<reference evidence="4" key="2">
    <citation type="submission" date="2025-04" db="UniProtKB">
        <authorList>
            <consortium name="RefSeq"/>
        </authorList>
    </citation>
    <scope>IDENTIFICATION</scope>
    <source>
        <tissue evidence="4">Whole body</tissue>
    </source>
</reference>
<keyword evidence="3" id="KW-1185">Reference proteome</keyword>
<feature type="region of interest" description="Disordered" evidence="1">
    <location>
        <begin position="89"/>
        <end position="130"/>
    </location>
</feature>
<accession>A0A2S2PXZ7</accession>
<gene>
    <name evidence="4" type="primary">LOC112694231</name>
    <name evidence="2" type="ORF">g.117898</name>
</gene>
<evidence type="ECO:0000313" key="4">
    <source>
        <dbReference type="RefSeq" id="XP_025425425.1"/>
    </source>
</evidence>
<dbReference type="EMBL" id="GGMS01001195">
    <property type="protein sequence ID" value="MBY70398.1"/>
    <property type="molecule type" value="Transcribed_RNA"/>
</dbReference>
<sequence>MLPSVHKILVHGSRAIQLAHFPMGISSGEAQEARNKDYIRFRRQNTRKTSRIDTNADILHMFLISSDPLITSKSTQNVKKKNNKLCSEAMNLSSDNIETHTTKDIELDSNDSTEDSDSSDCSTDIDSDES</sequence>
<dbReference type="GeneID" id="112694231"/>
<feature type="compositionally biased region" description="Acidic residues" evidence="1">
    <location>
        <begin position="107"/>
        <end position="130"/>
    </location>
</feature>
<evidence type="ECO:0000256" key="1">
    <source>
        <dbReference type="SAM" id="MobiDB-lite"/>
    </source>
</evidence>
<protein>
    <submittedName>
        <fullName evidence="4">Uncharacterized protein LOC112694231</fullName>
    </submittedName>
</protein>
<proteinExistence type="predicted"/>
<reference evidence="2" key="1">
    <citation type="submission" date="2018-04" db="EMBL/GenBank/DDBJ databases">
        <title>Transcriptome assembly of Sipha flava.</title>
        <authorList>
            <person name="Scully E.D."/>
            <person name="Geib S.M."/>
            <person name="Palmer N.A."/>
            <person name="Koch K."/>
            <person name="Bradshaw J."/>
            <person name="Heng-Moss T."/>
            <person name="Sarath G."/>
        </authorList>
    </citation>
    <scope>NUCLEOTIDE SEQUENCE</scope>
</reference>
<dbReference type="Proteomes" id="UP000694846">
    <property type="component" value="Unplaced"/>
</dbReference>
<feature type="compositionally biased region" description="Basic and acidic residues" evidence="1">
    <location>
        <begin position="97"/>
        <end position="106"/>
    </location>
</feature>
<organism evidence="2">
    <name type="scientific">Sipha flava</name>
    <name type="common">yellow sugarcane aphid</name>
    <dbReference type="NCBI Taxonomy" id="143950"/>
    <lineage>
        <taxon>Eukaryota</taxon>
        <taxon>Metazoa</taxon>
        <taxon>Ecdysozoa</taxon>
        <taxon>Arthropoda</taxon>
        <taxon>Hexapoda</taxon>
        <taxon>Insecta</taxon>
        <taxon>Pterygota</taxon>
        <taxon>Neoptera</taxon>
        <taxon>Paraneoptera</taxon>
        <taxon>Hemiptera</taxon>
        <taxon>Sternorrhyncha</taxon>
        <taxon>Aphidomorpha</taxon>
        <taxon>Aphidoidea</taxon>
        <taxon>Aphididae</taxon>
        <taxon>Sipha</taxon>
    </lineage>
</organism>